<dbReference type="FunFam" id="1.20.140.150:FF:000020">
    <property type="entry name" value="lipoma HMGIC fusion partner-like 2 protein"/>
    <property type="match status" value="1"/>
</dbReference>
<evidence type="ECO:0000256" key="3">
    <source>
        <dbReference type="ARBA" id="ARBA00022989"/>
    </source>
</evidence>
<dbReference type="STRING" id="33528.ENSGAFP00000003759"/>
<evidence type="ECO:0000256" key="8">
    <source>
        <dbReference type="SAM" id="Phobius"/>
    </source>
</evidence>
<keyword evidence="4 8" id="KW-0472">Membrane</keyword>
<dbReference type="PANTHER" id="PTHR12489:SF19">
    <property type="entry name" value="LHFPL TETRASPAN SUBFAMILY MEMBER 2 PROTEIN"/>
    <property type="match status" value="1"/>
</dbReference>
<feature type="transmembrane region" description="Helical" evidence="8">
    <location>
        <begin position="408"/>
        <end position="428"/>
    </location>
</feature>
<comment type="caution">
    <text evidence="9">The sequence shown here is derived from an EMBL/GenBank/DDBJ whole genome shotgun (WGS) entry which is preliminary data.</text>
</comment>
<dbReference type="Pfam" id="PF10242">
    <property type="entry name" value="L_HMGIC_fpl"/>
    <property type="match status" value="1"/>
</dbReference>
<name>A0A315VUC1_GAMAF</name>
<evidence type="ECO:0000256" key="1">
    <source>
        <dbReference type="ARBA" id="ARBA00004141"/>
    </source>
</evidence>
<keyword evidence="3 8" id="KW-1133">Transmembrane helix</keyword>
<feature type="transmembrane region" description="Helical" evidence="8">
    <location>
        <begin position="240"/>
        <end position="258"/>
    </location>
</feature>
<evidence type="ECO:0000313" key="9">
    <source>
        <dbReference type="EMBL" id="PWA26793.1"/>
    </source>
</evidence>
<dbReference type="PANTHER" id="PTHR12489">
    <property type="entry name" value="LIPOMA HMGIC FUSION PARTNER-LIKE PROTEIN"/>
    <property type="match status" value="1"/>
</dbReference>
<reference evidence="9 10" key="1">
    <citation type="journal article" date="2018" name="G3 (Bethesda)">
        <title>A High-Quality Reference Genome for the Invasive Mosquitofish Gambusia affinis Using a Chicago Library.</title>
        <authorList>
            <person name="Hoffberg S.L."/>
            <person name="Troendle N.J."/>
            <person name="Glenn T.C."/>
            <person name="Mahmud O."/>
            <person name="Louha S."/>
            <person name="Chalopin D."/>
            <person name="Bennetzen J.L."/>
            <person name="Mauricio R."/>
        </authorList>
    </citation>
    <scope>NUCLEOTIDE SEQUENCE [LARGE SCALE GENOMIC DNA]</scope>
    <source>
        <strain evidence="9">NE01/NJP1002.9</strain>
        <tissue evidence="9">Muscle</tissue>
    </source>
</reference>
<dbReference type="AlphaFoldDB" id="A0A315VUC1"/>
<feature type="transmembrane region" description="Helical" evidence="8">
    <location>
        <begin position="357"/>
        <end position="379"/>
    </location>
</feature>
<feature type="transmembrane region" description="Helical" evidence="8">
    <location>
        <begin position="321"/>
        <end position="345"/>
    </location>
</feature>
<evidence type="ECO:0000256" key="6">
    <source>
        <dbReference type="ARBA" id="ARBA00060825"/>
    </source>
</evidence>
<keyword evidence="5" id="KW-0278">Fertilization</keyword>
<evidence type="ECO:0008006" key="11">
    <source>
        <dbReference type="Google" id="ProtNLM"/>
    </source>
</evidence>
<sequence length="453" mass="49544">METSQCGRHTCQQRSPAFSAALPNSEAFWGLDRDPVNEEPMIRREPPLTPPFKIYTSSLPSSSLCSSRTLFLNLCTSFPIIKAGSRIGSRAPSVRGTKTCRSPLSFAHSDASGLAVAKRLQYNVDTKQQSAEESEDHADRRRVGPEEDGATAVLKRLRRKIRRVKQLARGQEGRCGLRIIDVNLCVSFLQRVCLVPTSPLEKDRDLSLAAFTRQVAHAPPVGNPERPSAMCHVIVTCRSMLWTLLSIVAAFSELIAFMSTDWLVGFPRTHDSVYPHLATAAGEAYRPTLGIYGRCIKLAHMQRGILCGPYAVHFGEIASGFWQATSIFLAAGILLLCAVAFISIFTMCFQSIMKKSIFNVCGLLQGIAGLFLILGLMLYPAGWGSDKVQLYCGHDAAPYRAGLCSMGWAFYTAMGGTVLTFICAVFSAQAEIATSSDKVQEEIEEGKSLICLL</sequence>
<keyword evidence="10" id="KW-1185">Reference proteome</keyword>
<evidence type="ECO:0000256" key="5">
    <source>
        <dbReference type="ARBA" id="ARBA00023279"/>
    </source>
</evidence>
<evidence type="ECO:0000256" key="7">
    <source>
        <dbReference type="SAM" id="MobiDB-lite"/>
    </source>
</evidence>
<comment type="subcellular location">
    <subcellularLocation>
        <location evidence="1">Membrane</location>
        <topology evidence="1">Multi-pass membrane protein</topology>
    </subcellularLocation>
</comment>
<keyword evidence="2 8" id="KW-0812">Transmembrane</keyword>
<dbReference type="EMBL" id="NHOQ01001156">
    <property type="protein sequence ID" value="PWA26793.1"/>
    <property type="molecule type" value="Genomic_DNA"/>
</dbReference>
<proteinExistence type="inferred from homology"/>
<dbReference type="Proteomes" id="UP000250572">
    <property type="component" value="Unassembled WGS sequence"/>
</dbReference>
<dbReference type="GO" id="GO:0016020">
    <property type="term" value="C:membrane"/>
    <property type="evidence" value="ECO:0007669"/>
    <property type="project" value="UniProtKB-SubCell"/>
</dbReference>
<evidence type="ECO:0000256" key="2">
    <source>
        <dbReference type="ARBA" id="ARBA00022692"/>
    </source>
</evidence>
<organism evidence="9 10">
    <name type="scientific">Gambusia affinis</name>
    <name type="common">Western mosquitofish</name>
    <name type="synonym">Heterandria affinis</name>
    <dbReference type="NCBI Taxonomy" id="33528"/>
    <lineage>
        <taxon>Eukaryota</taxon>
        <taxon>Metazoa</taxon>
        <taxon>Chordata</taxon>
        <taxon>Craniata</taxon>
        <taxon>Vertebrata</taxon>
        <taxon>Euteleostomi</taxon>
        <taxon>Actinopterygii</taxon>
        <taxon>Neopterygii</taxon>
        <taxon>Teleostei</taxon>
        <taxon>Neoteleostei</taxon>
        <taxon>Acanthomorphata</taxon>
        <taxon>Ovalentaria</taxon>
        <taxon>Atherinomorphae</taxon>
        <taxon>Cyprinodontiformes</taxon>
        <taxon>Poeciliidae</taxon>
        <taxon>Poeciliinae</taxon>
        <taxon>Gambusia</taxon>
    </lineage>
</organism>
<evidence type="ECO:0000256" key="4">
    <source>
        <dbReference type="ARBA" id="ARBA00023136"/>
    </source>
</evidence>
<gene>
    <name evidence="9" type="ORF">CCH79_00001169</name>
</gene>
<comment type="similarity">
    <text evidence="6">Belongs to the LHFP family.</text>
</comment>
<feature type="region of interest" description="Disordered" evidence="7">
    <location>
        <begin position="125"/>
        <end position="149"/>
    </location>
</feature>
<dbReference type="InterPro" id="IPR019372">
    <property type="entry name" value="LHFPL"/>
</dbReference>
<accession>A0A315VUC1</accession>
<dbReference type="GO" id="GO:0007338">
    <property type="term" value="P:single fertilization"/>
    <property type="evidence" value="ECO:0007669"/>
    <property type="project" value="UniProtKB-KW"/>
</dbReference>
<protein>
    <recommendedName>
        <fullName evidence="11">LHFPL tetraspan subfamily member 2a protein</fullName>
    </recommendedName>
</protein>
<dbReference type="Gene3D" id="1.20.140.150">
    <property type="match status" value="1"/>
</dbReference>
<evidence type="ECO:0000313" key="10">
    <source>
        <dbReference type="Proteomes" id="UP000250572"/>
    </source>
</evidence>